<feature type="binding site" evidence="1">
    <location>
        <position position="238"/>
    </location>
    <ligand>
        <name>[2Fe-2S] cluster</name>
        <dbReference type="ChEBI" id="CHEBI:190135"/>
    </ligand>
</feature>
<dbReference type="Pfam" id="PF10418">
    <property type="entry name" value="DHODB_Fe-S_bind"/>
    <property type="match status" value="1"/>
</dbReference>
<dbReference type="PIRSF" id="PIRSF006816">
    <property type="entry name" value="Cyc3_hyd_g"/>
    <property type="match status" value="1"/>
</dbReference>
<gene>
    <name evidence="3" type="ORF">B9Q08_03550</name>
</gene>
<dbReference type="AlphaFoldDB" id="A0A2R6AXU0"/>
<dbReference type="EMBL" id="NEXJ01000057">
    <property type="protein sequence ID" value="PSN91098.1"/>
    <property type="molecule type" value="Genomic_DNA"/>
</dbReference>
<dbReference type="Proteomes" id="UP000240490">
    <property type="component" value="Unassembled WGS sequence"/>
</dbReference>
<dbReference type="InterPro" id="IPR039261">
    <property type="entry name" value="FNR_nucleotide-bd"/>
</dbReference>
<evidence type="ECO:0000313" key="4">
    <source>
        <dbReference type="Proteomes" id="UP000240490"/>
    </source>
</evidence>
<dbReference type="PRINTS" id="PR00409">
    <property type="entry name" value="PHDIOXRDTASE"/>
</dbReference>
<dbReference type="PROSITE" id="PS51384">
    <property type="entry name" value="FAD_FR"/>
    <property type="match status" value="1"/>
</dbReference>
<reference evidence="3 4" key="1">
    <citation type="submission" date="2017-04" db="EMBL/GenBank/DDBJ databases">
        <title>Novel microbial lineages endemic to geothermal iron-oxide mats fill important gaps in the evolutionary history of Archaea.</title>
        <authorList>
            <person name="Jay Z.J."/>
            <person name="Beam J.P."/>
            <person name="Dlakic M."/>
            <person name="Rusch D.B."/>
            <person name="Kozubal M.A."/>
            <person name="Inskeep W.P."/>
        </authorList>
    </citation>
    <scope>NUCLEOTIDE SEQUENCE [LARGE SCALE GENOMIC DNA]</scope>
    <source>
        <strain evidence="3">ECH_B_SAG-M15</strain>
    </source>
</reference>
<evidence type="ECO:0000259" key="2">
    <source>
        <dbReference type="PROSITE" id="PS51384"/>
    </source>
</evidence>
<dbReference type="GO" id="GO:0016491">
    <property type="term" value="F:oxidoreductase activity"/>
    <property type="evidence" value="ECO:0007669"/>
    <property type="project" value="InterPro"/>
</dbReference>
<evidence type="ECO:0000313" key="3">
    <source>
        <dbReference type="EMBL" id="PSN91098.1"/>
    </source>
</evidence>
<dbReference type="PANTHER" id="PTHR43513">
    <property type="entry name" value="DIHYDROOROTATE DEHYDROGENASE B (NAD(+)), ELECTRON TRANSFER SUBUNIT"/>
    <property type="match status" value="1"/>
</dbReference>
<dbReference type="InterPro" id="IPR050353">
    <property type="entry name" value="PyrK_electron_transfer"/>
</dbReference>
<sequence>MSLWYHHYRVSSNTQLTSNIHRVVLESTDTPISKAKAGEFVMLYIPAVGELPLSVFKQKEEELHFVIENYGGASSRAVNLHKGEMVGVRGPYGRGFTLKQNTNYLLLAGGSGAPPLLKFVEEAQSTPGVSVTYLLGARSASELFLLDEARSMGARVMVSTDDGSMGYKGLITQLAEKLLSEATYDALYACGPEQMLLAAMSLAKRFGVYFEGSFVRDVRCAVGVCGLCVMEGTGRLLCVDGPVFSLHELEAAQHGG</sequence>
<protein>
    <recommendedName>
        <fullName evidence="2">FAD-binding FR-type domain-containing protein</fullName>
    </recommendedName>
</protein>
<dbReference type="InterPro" id="IPR019480">
    <property type="entry name" value="Dihydroorotate_DH_Fe-S-bd"/>
</dbReference>
<dbReference type="InterPro" id="IPR012165">
    <property type="entry name" value="Cyt_c3_hydrogenase_gsu"/>
</dbReference>
<keyword evidence="1" id="KW-0408">Iron</keyword>
<dbReference type="SUPFAM" id="SSF63380">
    <property type="entry name" value="Riboflavin synthase domain-like"/>
    <property type="match status" value="1"/>
</dbReference>
<keyword evidence="1" id="KW-0001">2Fe-2S</keyword>
<evidence type="ECO:0000256" key="1">
    <source>
        <dbReference type="PIRSR" id="PIRSR006816-2"/>
    </source>
</evidence>
<dbReference type="GO" id="GO:0051537">
    <property type="term" value="F:2 iron, 2 sulfur cluster binding"/>
    <property type="evidence" value="ECO:0007669"/>
    <property type="project" value="UniProtKB-KW"/>
</dbReference>
<dbReference type="Gene3D" id="2.40.30.10">
    <property type="entry name" value="Translation factors"/>
    <property type="match status" value="1"/>
</dbReference>
<dbReference type="PANTHER" id="PTHR43513:SF3">
    <property type="entry name" value="DIHYDROOROTATE DEHYDROGENASE B (NAD(+)), ELECTRON TRANSFER SUBUNIT-RELATED"/>
    <property type="match status" value="1"/>
</dbReference>
<dbReference type="Pfam" id="PF00175">
    <property type="entry name" value="NAD_binding_1"/>
    <property type="match status" value="1"/>
</dbReference>
<keyword evidence="1" id="KW-0479">Metal-binding</keyword>
<feature type="binding site" evidence="1">
    <location>
        <position position="225"/>
    </location>
    <ligand>
        <name>[2Fe-2S] cluster</name>
        <dbReference type="ChEBI" id="CHEBI:190135"/>
    </ligand>
</feature>
<dbReference type="GO" id="GO:0050660">
    <property type="term" value="F:flavin adenine dinucleotide binding"/>
    <property type="evidence" value="ECO:0007669"/>
    <property type="project" value="InterPro"/>
</dbReference>
<comment type="cofactor">
    <cofactor evidence="1">
        <name>[2Fe-2S] cluster</name>
        <dbReference type="ChEBI" id="CHEBI:190135"/>
    </cofactor>
    <text evidence="1">Binds 1 [2Fe-2S] cluster per subunit.</text>
</comment>
<name>A0A2R6AXU0_9ARCH</name>
<dbReference type="InterPro" id="IPR017927">
    <property type="entry name" value="FAD-bd_FR_type"/>
</dbReference>
<dbReference type="SUPFAM" id="SSF52343">
    <property type="entry name" value="Ferredoxin reductase-like, C-terminal NADP-linked domain"/>
    <property type="match status" value="1"/>
</dbReference>
<feature type="binding site" evidence="1">
    <location>
        <position position="228"/>
    </location>
    <ligand>
        <name>[2Fe-2S] cluster</name>
        <dbReference type="ChEBI" id="CHEBI:190135"/>
    </ligand>
</feature>
<dbReference type="Gene3D" id="3.40.50.80">
    <property type="entry name" value="Nucleotide-binding domain of ferredoxin-NADP reductase (FNR) module"/>
    <property type="match status" value="1"/>
</dbReference>
<dbReference type="InterPro" id="IPR017938">
    <property type="entry name" value="Riboflavin_synthase-like_b-brl"/>
</dbReference>
<organism evidence="3 4">
    <name type="scientific">Candidatus Marsarchaeota G2 archaeon ECH_B_SAG-M15</name>
    <dbReference type="NCBI Taxonomy" id="1978162"/>
    <lineage>
        <taxon>Archaea</taxon>
        <taxon>Candidatus Marsarchaeota</taxon>
        <taxon>Candidatus Marsarchaeota group 2</taxon>
    </lineage>
</organism>
<proteinExistence type="predicted"/>
<feature type="binding site" evidence="1">
    <location>
        <position position="220"/>
    </location>
    <ligand>
        <name>[2Fe-2S] cluster</name>
        <dbReference type="ChEBI" id="CHEBI:190135"/>
    </ligand>
</feature>
<dbReference type="GO" id="GO:0006221">
    <property type="term" value="P:pyrimidine nucleotide biosynthetic process"/>
    <property type="evidence" value="ECO:0007669"/>
    <property type="project" value="InterPro"/>
</dbReference>
<dbReference type="InterPro" id="IPR001433">
    <property type="entry name" value="OxRdtase_FAD/NAD-bd"/>
</dbReference>
<accession>A0A2R6AXU0</accession>
<feature type="domain" description="FAD-binding FR-type" evidence="2">
    <location>
        <begin position="3"/>
        <end position="98"/>
    </location>
</feature>
<keyword evidence="1" id="KW-0411">Iron-sulfur</keyword>
<dbReference type="GO" id="GO:0046872">
    <property type="term" value="F:metal ion binding"/>
    <property type="evidence" value="ECO:0007669"/>
    <property type="project" value="UniProtKB-KW"/>
</dbReference>
<comment type="caution">
    <text evidence="3">The sequence shown here is derived from an EMBL/GenBank/DDBJ whole genome shotgun (WGS) entry which is preliminary data.</text>
</comment>